<protein>
    <submittedName>
        <fullName evidence="2">Uncharacterized protein</fullName>
    </submittedName>
</protein>
<name>A0A077ZWZ7_STYLE</name>
<evidence type="ECO:0000313" key="2">
    <source>
        <dbReference type="EMBL" id="CDW73031.1"/>
    </source>
</evidence>
<dbReference type="InParanoid" id="A0A077ZWZ7"/>
<keyword evidence="1" id="KW-1133">Transmembrane helix</keyword>
<keyword evidence="1" id="KW-0812">Transmembrane</keyword>
<keyword evidence="3" id="KW-1185">Reference proteome</keyword>
<organism evidence="2 3">
    <name type="scientific">Stylonychia lemnae</name>
    <name type="common">Ciliate</name>
    <dbReference type="NCBI Taxonomy" id="5949"/>
    <lineage>
        <taxon>Eukaryota</taxon>
        <taxon>Sar</taxon>
        <taxon>Alveolata</taxon>
        <taxon>Ciliophora</taxon>
        <taxon>Intramacronucleata</taxon>
        <taxon>Spirotrichea</taxon>
        <taxon>Stichotrichia</taxon>
        <taxon>Sporadotrichida</taxon>
        <taxon>Oxytrichidae</taxon>
        <taxon>Stylonychinae</taxon>
        <taxon>Stylonychia</taxon>
    </lineage>
</organism>
<dbReference type="AlphaFoldDB" id="A0A077ZWZ7"/>
<accession>A0A077ZWZ7</accession>
<reference evidence="2 3" key="1">
    <citation type="submission" date="2014-06" db="EMBL/GenBank/DDBJ databases">
        <authorList>
            <person name="Swart Estienne"/>
        </authorList>
    </citation>
    <scope>NUCLEOTIDE SEQUENCE [LARGE SCALE GENOMIC DNA]</scope>
    <source>
        <strain evidence="2 3">130c</strain>
    </source>
</reference>
<gene>
    <name evidence="2" type="primary">Contig9877.g10557</name>
    <name evidence="2" type="ORF">STYLEM_1999</name>
</gene>
<keyword evidence="1" id="KW-0472">Membrane</keyword>
<dbReference type="EMBL" id="CCKQ01001931">
    <property type="protein sequence ID" value="CDW73031.1"/>
    <property type="molecule type" value="Genomic_DNA"/>
</dbReference>
<sequence>MLGSDDIASTENGKRIFRIGEVINKWNKYTFRGSQKNYKNILNIRNLCVVLVSVLLVLVLTQLKTRYYAISTGDYSAEPRQIQYAKKISSYEYEKQKYLYTQEQIHKLQKSKLYKDKMAQIEAQRQQ</sequence>
<evidence type="ECO:0000313" key="3">
    <source>
        <dbReference type="Proteomes" id="UP000039865"/>
    </source>
</evidence>
<feature type="transmembrane region" description="Helical" evidence="1">
    <location>
        <begin position="44"/>
        <end position="61"/>
    </location>
</feature>
<evidence type="ECO:0000256" key="1">
    <source>
        <dbReference type="SAM" id="Phobius"/>
    </source>
</evidence>
<dbReference type="Proteomes" id="UP000039865">
    <property type="component" value="Unassembled WGS sequence"/>
</dbReference>
<proteinExistence type="predicted"/>